<evidence type="ECO:0000313" key="3">
    <source>
        <dbReference type="EMBL" id="GGM89973.1"/>
    </source>
</evidence>
<keyword evidence="4" id="KW-1185">Reference proteome</keyword>
<sequence length="341" mass="37078">MKIRPNITLSCFIAMILLFGSRLHAQEVNAALAEFTPEAFDGYPRKGTFLATFGKTSGTVPAGTAQVIFTMVPEVPWDGRPIITPVGWTLASNSTPTNIRFTLTEDWTNASEQNPEWNIPVTSVRGRSDQSLAVTSQIQQLDGDWTISAPLTRVAITVDDVALPVTLTSFAAAREGTTALLKWTTTEETNSEKFQIEHSLNGLNWNAVGSVEANGESAVLLHYSFVHTGPVNGENLYRLKMVDQDKTFAYSSIQSVTFDGIQGQNIVFPNPASERIHLGVKDIRSLTYVRIYDLSGKAVYSANGKGISKTIDISAFGSGSYVVEILDQSGKVKALKIAVIQ</sequence>
<dbReference type="NCBIfam" id="TIGR04183">
    <property type="entry name" value="Por_Secre_tail"/>
    <property type="match status" value="1"/>
</dbReference>
<dbReference type="EMBL" id="BMLI01000001">
    <property type="protein sequence ID" value="GGM89973.1"/>
    <property type="molecule type" value="Genomic_DNA"/>
</dbReference>
<dbReference type="Pfam" id="PF18962">
    <property type="entry name" value="Por_Secre_tail"/>
    <property type="match status" value="1"/>
</dbReference>
<comment type="caution">
    <text evidence="3">The sequence shown here is derived from an EMBL/GenBank/DDBJ whole genome shotgun (WGS) entry which is preliminary data.</text>
</comment>
<accession>A0ABQ2HU16</accession>
<feature type="chain" id="PRO_5047520433" description="Secretion system C-terminal sorting domain-containing protein" evidence="1">
    <location>
        <begin position="26"/>
        <end position="341"/>
    </location>
</feature>
<evidence type="ECO:0000259" key="2">
    <source>
        <dbReference type="Pfam" id="PF18962"/>
    </source>
</evidence>
<name>A0ABQ2HU16_9BACT</name>
<evidence type="ECO:0000256" key="1">
    <source>
        <dbReference type="SAM" id="SignalP"/>
    </source>
</evidence>
<feature type="signal peptide" evidence="1">
    <location>
        <begin position="1"/>
        <end position="25"/>
    </location>
</feature>
<reference evidence="4" key="1">
    <citation type="journal article" date="2019" name="Int. J. Syst. Evol. Microbiol.">
        <title>The Global Catalogue of Microorganisms (GCM) 10K type strain sequencing project: providing services to taxonomists for standard genome sequencing and annotation.</title>
        <authorList>
            <consortium name="The Broad Institute Genomics Platform"/>
            <consortium name="The Broad Institute Genome Sequencing Center for Infectious Disease"/>
            <person name="Wu L."/>
            <person name="Ma J."/>
        </authorList>
    </citation>
    <scope>NUCLEOTIDE SEQUENCE [LARGE SCALE GENOMIC DNA]</scope>
    <source>
        <strain evidence="4">CGMCC 1.6375</strain>
    </source>
</reference>
<protein>
    <recommendedName>
        <fullName evidence="2">Secretion system C-terminal sorting domain-containing protein</fullName>
    </recommendedName>
</protein>
<feature type="domain" description="Secretion system C-terminal sorting" evidence="2">
    <location>
        <begin position="267"/>
        <end position="333"/>
    </location>
</feature>
<gene>
    <name evidence="3" type="ORF">GCM10010967_23570</name>
</gene>
<dbReference type="Proteomes" id="UP000632339">
    <property type="component" value="Unassembled WGS sequence"/>
</dbReference>
<organism evidence="3 4">
    <name type="scientific">Dyadobacter beijingensis</name>
    <dbReference type="NCBI Taxonomy" id="365489"/>
    <lineage>
        <taxon>Bacteria</taxon>
        <taxon>Pseudomonadati</taxon>
        <taxon>Bacteroidota</taxon>
        <taxon>Cytophagia</taxon>
        <taxon>Cytophagales</taxon>
        <taxon>Spirosomataceae</taxon>
        <taxon>Dyadobacter</taxon>
    </lineage>
</organism>
<dbReference type="InterPro" id="IPR026444">
    <property type="entry name" value="Secre_tail"/>
</dbReference>
<proteinExistence type="predicted"/>
<evidence type="ECO:0000313" key="4">
    <source>
        <dbReference type="Proteomes" id="UP000632339"/>
    </source>
</evidence>
<keyword evidence="1" id="KW-0732">Signal</keyword>
<dbReference type="RefSeq" id="WP_033402984.1">
    <property type="nucleotide sequence ID" value="NZ_BMLI01000001.1"/>
</dbReference>